<dbReference type="Proteomes" id="UP001381693">
    <property type="component" value="Unassembled WGS sequence"/>
</dbReference>
<dbReference type="AlphaFoldDB" id="A0AAN8WJF4"/>
<dbReference type="PANTHER" id="PTHR24399:SF23">
    <property type="entry name" value="C2H2-TYPE DOMAIN-CONTAINING PROTEIN"/>
    <property type="match status" value="1"/>
</dbReference>
<evidence type="ECO:0000256" key="4">
    <source>
        <dbReference type="ARBA" id="ARBA00022771"/>
    </source>
</evidence>
<reference evidence="12 13" key="1">
    <citation type="submission" date="2023-11" db="EMBL/GenBank/DDBJ databases">
        <title>Halocaridina rubra genome assembly.</title>
        <authorList>
            <person name="Smith C."/>
        </authorList>
    </citation>
    <scope>NUCLEOTIDE SEQUENCE [LARGE SCALE GENOMIC DNA]</scope>
    <source>
        <strain evidence="12">EP-1</strain>
        <tissue evidence="12">Whole</tissue>
    </source>
</reference>
<comment type="subcellular location">
    <subcellularLocation>
        <location evidence="1">Nucleus</location>
    </subcellularLocation>
</comment>
<feature type="domain" description="C2H2-type" evidence="11">
    <location>
        <begin position="568"/>
        <end position="595"/>
    </location>
</feature>
<feature type="domain" description="C2H2-type" evidence="11">
    <location>
        <begin position="484"/>
        <end position="511"/>
    </location>
</feature>
<evidence type="ECO:0000256" key="6">
    <source>
        <dbReference type="ARBA" id="ARBA00023015"/>
    </source>
</evidence>
<dbReference type="FunFam" id="3.30.160.60:FF:000690">
    <property type="entry name" value="Zinc finger protein 354C"/>
    <property type="match status" value="1"/>
</dbReference>
<evidence type="ECO:0000256" key="7">
    <source>
        <dbReference type="ARBA" id="ARBA00023163"/>
    </source>
</evidence>
<evidence type="ECO:0000256" key="5">
    <source>
        <dbReference type="ARBA" id="ARBA00022833"/>
    </source>
</evidence>
<feature type="compositionally biased region" description="Polar residues" evidence="10">
    <location>
        <begin position="381"/>
        <end position="392"/>
    </location>
</feature>
<dbReference type="FunFam" id="3.30.160.60:FF:000870">
    <property type="entry name" value="zinc finger protein 197 isoform X1"/>
    <property type="match status" value="1"/>
</dbReference>
<keyword evidence="4 9" id="KW-0863">Zinc-finger</keyword>
<proteinExistence type="predicted"/>
<evidence type="ECO:0000256" key="9">
    <source>
        <dbReference type="PROSITE-ProRule" id="PRU00042"/>
    </source>
</evidence>
<keyword evidence="6" id="KW-0805">Transcription regulation</keyword>
<dbReference type="GO" id="GO:0005654">
    <property type="term" value="C:nucleoplasm"/>
    <property type="evidence" value="ECO:0007669"/>
    <property type="project" value="TreeGrafter"/>
</dbReference>
<feature type="region of interest" description="Disordered" evidence="10">
    <location>
        <begin position="306"/>
        <end position="397"/>
    </location>
</feature>
<feature type="region of interest" description="Disordered" evidence="10">
    <location>
        <begin position="421"/>
        <end position="444"/>
    </location>
</feature>
<dbReference type="Pfam" id="PF15299">
    <property type="entry name" value="ALS2CR8"/>
    <property type="match status" value="1"/>
</dbReference>
<gene>
    <name evidence="12" type="ORF">SK128_006829</name>
</gene>
<feature type="domain" description="C2H2-type" evidence="11">
    <location>
        <begin position="625"/>
        <end position="653"/>
    </location>
</feature>
<sequence>MEDEEESPSAGNLKDNGGQFTYYSNLKEAMSAVEKHAEYTDTTFAMLKSDIDFGNGMFHTFNDYFKVRWAEGDKAIGEPIPFDGIPFFLLGTRHLGCQYLKYKGPDTLRKKRGSRSKKQEKCPAKIVLKEVIKFPDYKVNSWDKKDMVKSSQSLRADLKSKSPLMETRIYVEFPDVTAHSHSSLEDSPVDSASVDHTSYEKDLQLTKSVSKLPNNSCLVCSVRLSPSARAVVDIYSKTAKTSHRCMDVHKALSHVLHEDLRMKELQSTTICSRCFHLLDDIDSLEFDLMEKKKIMTEKYAKTKRLAMEEFSSSDKGDSEFDDDNDELYGERCHTKSPKRKRPVGRPKRRGPGRPRGRPKSLDIKKSLKVNRSPLKMDPDSVESSTQSTSDTTKFAVKTEDDGTVLPTSILRDESSTTVLKTIKKETSANDKENGSGDEDMKGDSIATELDVDDTDAKTSGESDIDVFDGEGEELDDNIKKKHLYACSECDQVFDAKAELKSHLKIHTQKSSYTCIDCGETITDRKSFWVHRRKHKEMVHSCPFCKKSCVSLKQYKKHMKTSHSEITLYDCNLCGKSLTTAKTLELHMMIHTGEKPYQCELCGATFRQRSNLHFHIKATHLQEKNHACEICHKTFARKRLLVYHMHSAHTGERPYKCDICGNTFVYPHHYKRHLGKHSGDKPFKCTICSKQFRSRASRNEHLFTHSNKRPYECKVCGAGYMRKPLCLNHVSSHSYTDNPEDLILFTPPSKMLKNTEDQKPEESIPADYEMERAVRSVTVEGGNVAETEDEFFTLRDDKVVKVMSRPVRIIKTEDRIRFVIDTSEGKSDNMDNYFASFKGHDVVEVQPEDF</sequence>
<feature type="compositionally biased region" description="Basic residues" evidence="10">
    <location>
        <begin position="334"/>
        <end position="358"/>
    </location>
</feature>
<comment type="caution">
    <text evidence="12">The sequence shown here is derived from an EMBL/GenBank/DDBJ whole genome shotgun (WGS) entry which is preliminary data.</text>
</comment>
<keyword evidence="2" id="KW-0479">Metal-binding</keyword>
<organism evidence="12 13">
    <name type="scientific">Halocaridina rubra</name>
    <name type="common">Hawaiian red shrimp</name>
    <dbReference type="NCBI Taxonomy" id="373956"/>
    <lineage>
        <taxon>Eukaryota</taxon>
        <taxon>Metazoa</taxon>
        <taxon>Ecdysozoa</taxon>
        <taxon>Arthropoda</taxon>
        <taxon>Crustacea</taxon>
        <taxon>Multicrustacea</taxon>
        <taxon>Malacostraca</taxon>
        <taxon>Eumalacostraca</taxon>
        <taxon>Eucarida</taxon>
        <taxon>Decapoda</taxon>
        <taxon>Pleocyemata</taxon>
        <taxon>Caridea</taxon>
        <taxon>Atyoidea</taxon>
        <taxon>Atyidae</taxon>
        <taxon>Halocaridina</taxon>
    </lineage>
</organism>
<accession>A0AAN8WJF4</accession>
<dbReference type="InterPro" id="IPR036236">
    <property type="entry name" value="Znf_C2H2_sf"/>
</dbReference>
<evidence type="ECO:0000256" key="2">
    <source>
        <dbReference type="ARBA" id="ARBA00022723"/>
    </source>
</evidence>
<dbReference type="GO" id="GO:0000978">
    <property type="term" value="F:RNA polymerase II cis-regulatory region sequence-specific DNA binding"/>
    <property type="evidence" value="ECO:0007669"/>
    <property type="project" value="TreeGrafter"/>
</dbReference>
<dbReference type="InterPro" id="IPR029309">
    <property type="entry name" value="CaRF"/>
</dbReference>
<dbReference type="GO" id="GO:0001227">
    <property type="term" value="F:DNA-binding transcription repressor activity, RNA polymerase II-specific"/>
    <property type="evidence" value="ECO:0007669"/>
    <property type="project" value="TreeGrafter"/>
</dbReference>
<evidence type="ECO:0000259" key="11">
    <source>
        <dbReference type="PROSITE" id="PS50157"/>
    </source>
</evidence>
<feature type="domain" description="C2H2-type" evidence="11">
    <location>
        <begin position="512"/>
        <end position="534"/>
    </location>
</feature>
<dbReference type="SMART" id="SM00355">
    <property type="entry name" value="ZnF_C2H2"/>
    <property type="match status" value="9"/>
</dbReference>
<feature type="domain" description="C2H2-type" evidence="11">
    <location>
        <begin position="682"/>
        <end position="709"/>
    </location>
</feature>
<dbReference type="EMBL" id="JAXCGZ010022813">
    <property type="protein sequence ID" value="KAK7023472.1"/>
    <property type="molecule type" value="Genomic_DNA"/>
</dbReference>
<dbReference type="Pfam" id="PF00096">
    <property type="entry name" value="zf-C2H2"/>
    <property type="match status" value="4"/>
</dbReference>
<keyword evidence="5" id="KW-0862">Zinc</keyword>
<evidence type="ECO:0000256" key="1">
    <source>
        <dbReference type="ARBA" id="ARBA00004123"/>
    </source>
</evidence>
<dbReference type="GO" id="GO:0008270">
    <property type="term" value="F:zinc ion binding"/>
    <property type="evidence" value="ECO:0007669"/>
    <property type="project" value="UniProtKB-KW"/>
</dbReference>
<evidence type="ECO:0000256" key="10">
    <source>
        <dbReference type="SAM" id="MobiDB-lite"/>
    </source>
</evidence>
<keyword evidence="13" id="KW-1185">Reference proteome</keyword>
<dbReference type="PROSITE" id="PS00028">
    <property type="entry name" value="ZINC_FINGER_C2H2_1"/>
    <property type="match status" value="8"/>
</dbReference>
<evidence type="ECO:0000313" key="13">
    <source>
        <dbReference type="Proteomes" id="UP001381693"/>
    </source>
</evidence>
<evidence type="ECO:0000256" key="3">
    <source>
        <dbReference type="ARBA" id="ARBA00022737"/>
    </source>
</evidence>
<feature type="domain" description="C2H2-type" evidence="11">
    <location>
        <begin position="596"/>
        <end position="624"/>
    </location>
</feature>
<keyword evidence="3" id="KW-0677">Repeat</keyword>
<dbReference type="FunFam" id="3.30.160.60:FF:000100">
    <property type="entry name" value="Zinc finger 45-like"/>
    <property type="match status" value="1"/>
</dbReference>
<feature type="compositionally biased region" description="Basic and acidic residues" evidence="10">
    <location>
        <begin position="422"/>
        <end position="442"/>
    </location>
</feature>
<dbReference type="SUPFAM" id="SSF57667">
    <property type="entry name" value="beta-beta-alpha zinc fingers"/>
    <property type="match status" value="5"/>
</dbReference>
<protein>
    <recommendedName>
        <fullName evidence="11">C2H2-type domain-containing protein</fullName>
    </recommendedName>
</protein>
<dbReference type="FunFam" id="3.30.160.60:FF:000446">
    <property type="entry name" value="Zinc finger protein"/>
    <property type="match status" value="1"/>
</dbReference>
<dbReference type="InterPro" id="IPR013087">
    <property type="entry name" value="Znf_C2H2_type"/>
</dbReference>
<evidence type="ECO:0000256" key="8">
    <source>
        <dbReference type="ARBA" id="ARBA00023242"/>
    </source>
</evidence>
<dbReference type="GO" id="GO:0003682">
    <property type="term" value="F:chromatin binding"/>
    <property type="evidence" value="ECO:0007669"/>
    <property type="project" value="UniProtKB-ARBA"/>
</dbReference>
<keyword evidence="7" id="KW-0804">Transcription</keyword>
<dbReference type="PANTHER" id="PTHR24399">
    <property type="entry name" value="ZINC FINGER AND BTB DOMAIN-CONTAINING"/>
    <property type="match status" value="1"/>
</dbReference>
<feature type="domain" description="C2H2-type" evidence="11">
    <location>
        <begin position="654"/>
        <end position="681"/>
    </location>
</feature>
<dbReference type="Gene3D" id="3.30.160.60">
    <property type="entry name" value="Classic Zinc Finger"/>
    <property type="match status" value="7"/>
</dbReference>
<evidence type="ECO:0000313" key="12">
    <source>
        <dbReference type="EMBL" id="KAK7023472.1"/>
    </source>
</evidence>
<keyword evidence="8" id="KW-0539">Nucleus</keyword>
<dbReference type="PROSITE" id="PS50157">
    <property type="entry name" value="ZINC_FINGER_C2H2_2"/>
    <property type="match status" value="7"/>
</dbReference>
<name>A0AAN8WJF4_HALRR</name>